<feature type="transmembrane region" description="Helical" evidence="1">
    <location>
        <begin position="325"/>
        <end position="341"/>
    </location>
</feature>
<keyword evidence="1" id="KW-0472">Membrane</keyword>
<gene>
    <name evidence="2" type="ORF">GCM10009092_17560</name>
</gene>
<dbReference type="Proteomes" id="UP001501757">
    <property type="component" value="Unassembled WGS sequence"/>
</dbReference>
<dbReference type="InterPro" id="IPR029468">
    <property type="entry name" value="O-ag_pol_Wzy"/>
</dbReference>
<reference evidence="3" key="1">
    <citation type="journal article" date="2019" name="Int. J. Syst. Evol. Microbiol.">
        <title>The Global Catalogue of Microorganisms (GCM) 10K type strain sequencing project: providing services to taxonomists for standard genome sequencing and annotation.</title>
        <authorList>
            <consortium name="The Broad Institute Genomics Platform"/>
            <consortium name="The Broad Institute Genome Sequencing Center for Infectious Disease"/>
            <person name="Wu L."/>
            <person name="Ma J."/>
        </authorList>
    </citation>
    <scope>NUCLEOTIDE SEQUENCE [LARGE SCALE GENOMIC DNA]</scope>
    <source>
        <strain evidence="3">JCM 13378</strain>
    </source>
</reference>
<feature type="transmembrane region" description="Helical" evidence="1">
    <location>
        <begin position="131"/>
        <end position="149"/>
    </location>
</feature>
<proteinExistence type="predicted"/>
<accession>A0ABP3GWW8</accession>
<keyword evidence="1" id="KW-1133">Transmembrane helix</keyword>
<sequence>MIVSLIVSGALVYKFFLLNGFSFSLAEVTELRLSRGRDSSLQQGSTFAGIIGMAFSGFFVLAYIFCVYFQKYLSKSKARQLFIVFIIGIFVSFLSGGRFVAAIALLIAYLSNYAYKLRFGIKKKSKLSSKLLYILLGFVVIYVFSIIFIDRTGHSSGDSHELMLVLDNNLPGLAVPDFIRSYFSNNPEFAQYYFVLASTVYYACHGVFQFDVLYSADYPEQAPYFFAYQFYLQGILVNKLGLNVVSIQEILASIPNPGVYFTLAGAFYLDFGAIGSLPVIFIVAIFGAYFWSRFLIVGDFFSFYISLLFLTLIVFSPIVAITSAGVYPSLIILIFCLKLFIPKGRLAFYQEGIHFER</sequence>
<name>A0ABP3GWW8_9ALTE</name>
<organism evidence="2 3">
    <name type="scientific">Bowmanella denitrificans</name>
    <dbReference type="NCBI Taxonomy" id="366582"/>
    <lineage>
        <taxon>Bacteria</taxon>
        <taxon>Pseudomonadati</taxon>
        <taxon>Pseudomonadota</taxon>
        <taxon>Gammaproteobacteria</taxon>
        <taxon>Alteromonadales</taxon>
        <taxon>Alteromonadaceae</taxon>
        <taxon>Bowmanella</taxon>
    </lineage>
</organism>
<feature type="transmembrane region" description="Helical" evidence="1">
    <location>
        <begin position="267"/>
        <end position="289"/>
    </location>
</feature>
<feature type="transmembrane region" description="Helical" evidence="1">
    <location>
        <begin position="6"/>
        <end position="26"/>
    </location>
</feature>
<dbReference type="EMBL" id="BAAAEI010000007">
    <property type="protein sequence ID" value="GAA0353681.1"/>
    <property type="molecule type" value="Genomic_DNA"/>
</dbReference>
<dbReference type="Pfam" id="PF14296">
    <property type="entry name" value="O-ag_pol_Wzy"/>
    <property type="match status" value="1"/>
</dbReference>
<evidence type="ECO:0000256" key="1">
    <source>
        <dbReference type="SAM" id="Phobius"/>
    </source>
</evidence>
<keyword evidence="3" id="KW-1185">Reference proteome</keyword>
<feature type="transmembrane region" description="Helical" evidence="1">
    <location>
        <begin position="82"/>
        <end position="110"/>
    </location>
</feature>
<keyword evidence="1" id="KW-0812">Transmembrane</keyword>
<comment type="caution">
    <text evidence="2">The sequence shown here is derived from an EMBL/GenBank/DDBJ whole genome shotgun (WGS) entry which is preliminary data.</text>
</comment>
<evidence type="ECO:0008006" key="4">
    <source>
        <dbReference type="Google" id="ProtNLM"/>
    </source>
</evidence>
<evidence type="ECO:0000313" key="2">
    <source>
        <dbReference type="EMBL" id="GAA0353681.1"/>
    </source>
</evidence>
<protein>
    <recommendedName>
        <fullName evidence="4">Oligosaccharide repeat unit polymerase</fullName>
    </recommendedName>
</protein>
<feature type="transmembrane region" description="Helical" evidence="1">
    <location>
        <begin position="47"/>
        <end position="70"/>
    </location>
</feature>
<feature type="transmembrane region" description="Helical" evidence="1">
    <location>
        <begin position="301"/>
        <end position="319"/>
    </location>
</feature>
<evidence type="ECO:0000313" key="3">
    <source>
        <dbReference type="Proteomes" id="UP001501757"/>
    </source>
</evidence>